<reference evidence="1" key="1">
    <citation type="submission" date="2021-06" db="EMBL/GenBank/DDBJ databases">
        <authorList>
            <person name="Kallberg Y."/>
            <person name="Tangrot J."/>
            <person name="Rosling A."/>
        </authorList>
    </citation>
    <scope>NUCLEOTIDE SEQUENCE</scope>
    <source>
        <strain evidence="1">IN212</strain>
    </source>
</reference>
<feature type="non-terminal residue" evidence="1">
    <location>
        <position position="1"/>
    </location>
</feature>
<name>A0A9N9IE35_9GLOM</name>
<accession>A0A9N9IE35</accession>
<protein>
    <submittedName>
        <fullName evidence="1">15064_t:CDS:1</fullName>
    </submittedName>
</protein>
<dbReference type="AlphaFoldDB" id="A0A9N9IE35"/>
<sequence length="486" mass="57642">MSTIYYCVPCLTHFKCKKNLSDKDKQQREEEYSNTGTVPQYDKCLKTHRCCKDKKCTQCCKLNECNEITCSACKESNIKYQCVLPKTQEEFAILEKLGLTYISGKFHEQAYFQFEKRQTITSVKKLFNHQAMNFPKYLNGDSDKNRDYSQKTWNRCKDLRHRKKCRCNFQEKEKICNVCTKDCIEKRILARWKASELSNEFGIYHYLGTSSELKKSDDTLNEKRLEDIERINHIIKNNLTINDILENKKNLLPRSWLRSLKDLEYLIKKEKEIREVNIKRFWRPCCIYLFGLGGSGKSGLVQELFGDSLYSKPQKQKSGSNWFDGYDKHEFVLFDEWYTTIGWNDIVKLLNDTDERVEIKNKAPQEAFNFGNGNVIDNTTVHRDDEIIEKTKKSGFKEGEILFKDDKVYWRKNFPQYKKNYLKDYPNVKELYKYKQELENPPIESDNLDYDSQLSEYNSDDSNYTREAKLRNKICGKRKADQLEKA</sequence>
<dbReference type="OrthoDB" id="2485895at2759"/>
<organism evidence="1 2">
    <name type="scientific">Racocetra fulgida</name>
    <dbReference type="NCBI Taxonomy" id="60492"/>
    <lineage>
        <taxon>Eukaryota</taxon>
        <taxon>Fungi</taxon>
        <taxon>Fungi incertae sedis</taxon>
        <taxon>Mucoromycota</taxon>
        <taxon>Glomeromycotina</taxon>
        <taxon>Glomeromycetes</taxon>
        <taxon>Diversisporales</taxon>
        <taxon>Gigasporaceae</taxon>
        <taxon>Racocetra</taxon>
    </lineage>
</organism>
<dbReference type="Gene3D" id="3.40.1310.20">
    <property type="match status" value="1"/>
</dbReference>
<evidence type="ECO:0000313" key="1">
    <source>
        <dbReference type="EMBL" id="CAG8733169.1"/>
    </source>
</evidence>
<evidence type="ECO:0000313" key="2">
    <source>
        <dbReference type="Proteomes" id="UP000789396"/>
    </source>
</evidence>
<proteinExistence type="predicted"/>
<dbReference type="Proteomes" id="UP000789396">
    <property type="component" value="Unassembled WGS sequence"/>
</dbReference>
<keyword evidence="2" id="KW-1185">Reference proteome</keyword>
<gene>
    <name evidence="1" type="ORF">RFULGI_LOCUS12299</name>
</gene>
<dbReference type="EMBL" id="CAJVPZ010029071">
    <property type="protein sequence ID" value="CAG8733169.1"/>
    <property type="molecule type" value="Genomic_DNA"/>
</dbReference>
<comment type="caution">
    <text evidence="1">The sequence shown here is derived from an EMBL/GenBank/DDBJ whole genome shotgun (WGS) entry which is preliminary data.</text>
</comment>